<dbReference type="GO" id="GO:0003700">
    <property type="term" value="F:DNA-binding transcription factor activity"/>
    <property type="evidence" value="ECO:0007669"/>
    <property type="project" value="TreeGrafter"/>
</dbReference>
<dbReference type="PANTHER" id="PTHR30055:SF234">
    <property type="entry name" value="HTH-TYPE TRANSCRIPTIONAL REGULATOR BETI"/>
    <property type="match status" value="1"/>
</dbReference>
<dbReference type="InterPro" id="IPR001647">
    <property type="entry name" value="HTH_TetR"/>
</dbReference>
<protein>
    <submittedName>
        <fullName evidence="6">TetR family transcriptional regulator</fullName>
    </submittedName>
</protein>
<dbReference type="PANTHER" id="PTHR30055">
    <property type="entry name" value="HTH-TYPE TRANSCRIPTIONAL REGULATOR RUTR"/>
    <property type="match status" value="1"/>
</dbReference>
<comment type="caution">
    <text evidence="6">The sequence shown here is derived from an EMBL/GenBank/DDBJ whole genome shotgun (WGS) entry which is preliminary data.</text>
</comment>
<dbReference type="PROSITE" id="PS50977">
    <property type="entry name" value="HTH_TETR_2"/>
    <property type="match status" value="1"/>
</dbReference>
<dbReference type="Gene3D" id="1.10.357.10">
    <property type="entry name" value="Tetracycline Repressor, domain 2"/>
    <property type="match status" value="1"/>
</dbReference>
<sequence length="259" mass="29110">MNTTSTKRIERVAGTRDAIVNAAERLFAEQGVQAVSNRQISEAAGQGNNAAVGYHFGTKADLIREIVRRHVEKMEPLRERMYASIKDSKRLRDWVECLVVPVCDHYDSLGEPSWFARFTAQIQFDPQLRSIVEDEALRAESLDRTVDGISRFMPSLPEDVVAERFRMMQMLMVLTPASREASLAKGEPVYGSSWREAGGALIDAIVGLLEAPHHAQELAGEHHDDHRLRGQMRLAGDIADLPFKHDASVYEVYEPPVTW</sequence>
<dbReference type="InterPro" id="IPR050109">
    <property type="entry name" value="HTH-type_TetR-like_transc_reg"/>
</dbReference>
<evidence type="ECO:0000256" key="3">
    <source>
        <dbReference type="ARBA" id="ARBA00023163"/>
    </source>
</evidence>
<keyword evidence="3" id="KW-0804">Transcription</keyword>
<keyword evidence="1" id="KW-0805">Transcription regulation</keyword>
<evidence type="ECO:0000256" key="4">
    <source>
        <dbReference type="PROSITE-ProRule" id="PRU00335"/>
    </source>
</evidence>
<dbReference type="EMBL" id="JAPZVP010000026">
    <property type="protein sequence ID" value="MDA1362609.1"/>
    <property type="molecule type" value="Genomic_DNA"/>
</dbReference>
<accession>A0A9X3STR9</accession>
<dbReference type="GO" id="GO:0000976">
    <property type="term" value="F:transcription cis-regulatory region binding"/>
    <property type="evidence" value="ECO:0007669"/>
    <property type="project" value="TreeGrafter"/>
</dbReference>
<dbReference type="InterPro" id="IPR041586">
    <property type="entry name" value="PsrA_TetR_C"/>
</dbReference>
<comment type="caution">
    <text evidence="4">Lacks conserved residue(s) required for the propagation of feature annotation.</text>
</comment>
<dbReference type="AlphaFoldDB" id="A0A9X3STR9"/>
<name>A0A9X3STR9_9ACTN</name>
<gene>
    <name evidence="6" type="ORF">O1R50_23510</name>
</gene>
<evidence type="ECO:0000256" key="2">
    <source>
        <dbReference type="ARBA" id="ARBA00023125"/>
    </source>
</evidence>
<keyword evidence="7" id="KW-1185">Reference proteome</keyword>
<dbReference type="Pfam" id="PF17939">
    <property type="entry name" value="TetR_C_30"/>
    <property type="match status" value="1"/>
</dbReference>
<evidence type="ECO:0000313" key="7">
    <source>
        <dbReference type="Proteomes" id="UP001146067"/>
    </source>
</evidence>
<dbReference type="RefSeq" id="WP_270112693.1">
    <property type="nucleotide sequence ID" value="NZ_JAPZVP010000026.1"/>
</dbReference>
<reference evidence="6" key="1">
    <citation type="submission" date="2022-12" db="EMBL/GenBank/DDBJ databases">
        <title>Gycomyces niveus sp.nov.,a novel actinomycete isolated from soil in Shouguan.</title>
        <authorList>
            <person name="Yang X."/>
        </authorList>
    </citation>
    <scope>NUCLEOTIDE SEQUENCE</scope>
    <source>
        <strain evidence="6">NEAU-A15</strain>
    </source>
</reference>
<evidence type="ECO:0000313" key="6">
    <source>
        <dbReference type="EMBL" id="MDA1362609.1"/>
    </source>
</evidence>
<dbReference type="Pfam" id="PF00440">
    <property type="entry name" value="TetR_N"/>
    <property type="match status" value="1"/>
</dbReference>
<feature type="domain" description="HTH tetR-type" evidence="5">
    <location>
        <begin position="13"/>
        <end position="74"/>
    </location>
</feature>
<dbReference type="SUPFAM" id="SSF46689">
    <property type="entry name" value="Homeodomain-like"/>
    <property type="match status" value="1"/>
</dbReference>
<evidence type="ECO:0000256" key="1">
    <source>
        <dbReference type="ARBA" id="ARBA00023015"/>
    </source>
</evidence>
<keyword evidence="2 4" id="KW-0238">DNA-binding</keyword>
<dbReference type="Proteomes" id="UP001146067">
    <property type="component" value="Unassembled WGS sequence"/>
</dbReference>
<dbReference type="InterPro" id="IPR009057">
    <property type="entry name" value="Homeodomain-like_sf"/>
</dbReference>
<evidence type="ECO:0000259" key="5">
    <source>
        <dbReference type="PROSITE" id="PS50977"/>
    </source>
</evidence>
<proteinExistence type="predicted"/>
<organism evidence="6 7">
    <name type="scientific">Glycomyces luteolus</name>
    <dbReference type="NCBI Taxonomy" id="2670330"/>
    <lineage>
        <taxon>Bacteria</taxon>
        <taxon>Bacillati</taxon>
        <taxon>Actinomycetota</taxon>
        <taxon>Actinomycetes</taxon>
        <taxon>Glycomycetales</taxon>
        <taxon>Glycomycetaceae</taxon>
        <taxon>Glycomyces</taxon>
    </lineage>
</organism>